<organism evidence="1 2">
    <name type="scientific">Juglans regia</name>
    <name type="common">English walnut</name>
    <dbReference type="NCBI Taxonomy" id="51240"/>
    <lineage>
        <taxon>Eukaryota</taxon>
        <taxon>Viridiplantae</taxon>
        <taxon>Streptophyta</taxon>
        <taxon>Embryophyta</taxon>
        <taxon>Tracheophyta</taxon>
        <taxon>Spermatophyta</taxon>
        <taxon>Magnoliopsida</taxon>
        <taxon>eudicotyledons</taxon>
        <taxon>Gunneridae</taxon>
        <taxon>Pentapetalae</taxon>
        <taxon>rosids</taxon>
        <taxon>fabids</taxon>
        <taxon>Fagales</taxon>
        <taxon>Juglandaceae</taxon>
        <taxon>Juglans</taxon>
    </lineage>
</organism>
<dbReference type="Proteomes" id="UP000619265">
    <property type="component" value="Unassembled WGS sequence"/>
</dbReference>
<dbReference type="Gramene" id="Jr07_00410_p1">
    <property type="protein sequence ID" value="cds.Jr07_00410_p1"/>
    <property type="gene ID" value="Jr07_00410"/>
</dbReference>
<accession>A0A834CM16</accession>
<evidence type="ECO:0000313" key="1">
    <source>
        <dbReference type="EMBL" id="KAF5463630.1"/>
    </source>
</evidence>
<dbReference type="CDD" id="cd09272">
    <property type="entry name" value="RNase_HI_RT_Ty1"/>
    <property type="match status" value="1"/>
</dbReference>
<dbReference type="SUPFAM" id="SSF56672">
    <property type="entry name" value="DNA/RNA polymerases"/>
    <property type="match status" value="1"/>
</dbReference>
<gene>
    <name evidence="1" type="ORF">F2P56_013786</name>
</gene>
<sequence>MNAEIKALEANGTWTLTTLPMGKKPIGCFLAAKSVTFPMEQNAKFSNLDGEPLEDPSLYRRLIGRLIYLTISRPDISYSVQILSQYMDKPRQPHLNALHRVLRYLKGAPGQGAFCDSDWAGCMDTRRSITGFCVFLGNSLISWKSKKQQTVSKSSAEAEYRAMASTTCEISWLITLLADFQITHAKPASLFCDSKAALHIAANPVFHERTKHIEIDCHIVREKLQAKLIKTFHVASHSQLSDIFTKALGSQQFHSLLSKMGVLDIYTPS</sequence>
<protein>
    <recommendedName>
        <fullName evidence="3">Secreted RxLR effector protein 161-like</fullName>
    </recommendedName>
</protein>
<evidence type="ECO:0000313" key="2">
    <source>
        <dbReference type="Proteomes" id="UP000619265"/>
    </source>
</evidence>
<dbReference type="PANTHER" id="PTHR11439">
    <property type="entry name" value="GAG-POL-RELATED RETROTRANSPOSON"/>
    <property type="match status" value="1"/>
</dbReference>
<name>A0A834CM16_JUGRE</name>
<evidence type="ECO:0008006" key="3">
    <source>
        <dbReference type="Google" id="ProtNLM"/>
    </source>
</evidence>
<dbReference type="EMBL" id="LIHL02000007">
    <property type="protein sequence ID" value="KAF5463630.1"/>
    <property type="molecule type" value="Genomic_DNA"/>
</dbReference>
<dbReference type="InterPro" id="IPR043502">
    <property type="entry name" value="DNA/RNA_pol_sf"/>
</dbReference>
<reference evidence="1" key="2">
    <citation type="submission" date="2020-03" db="EMBL/GenBank/DDBJ databases">
        <title>Walnut 2.0.</title>
        <authorList>
            <person name="Marrano A."/>
            <person name="Britton M."/>
            <person name="Zimin A.V."/>
            <person name="Zaini P.A."/>
            <person name="Workman R."/>
            <person name="Puiu D."/>
            <person name="Bianco L."/>
            <person name="Allen B.J."/>
            <person name="Troggio M."/>
            <person name="Leslie C.A."/>
            <person name="Timp W."/>
            <person name="Dendekar A."/>
            <person name="Salzberg S.L."/>
            <person name="Neale D.B."/>
        </authorList>
    </citation>
    <scope>NUCLEOTIDE SEQUENCE</scope>
    <source>
        <tissue evidence="1">Leaves</tissue>
    </source>
</reference>
<proteinExistence type="predicted"/>
<dbReference type="AlphaFoldDB" id="A0A834CM16"/>
<dbReference type="PANTHER" id="PTHR11439:SF498">
    <property type="entry name" value="DNAK FAMILY PROTEIN"/>
    <property type="match status" value="1"/>
</dbReference>
<reference evidence="1" key="1">
    <citation type="submission" date="2015-10" db="EMBL/GenBank/DDBJ databases">
        <authorList>
            <person name="Martinez-Garcia P.J."/>
            <person name="Crepeau M.W."/>
            <person name="Puiu D."/>
            <person name="Gonzalez-Ibeas D."/>
            <person name="Whalen J."/>
            <person name="Stevens K."/>
            <person name="Paul R."/>
            <person name="Butterfield T."/>
            <person name="Britton M."/>
            <person name="Reagan R."/>
            <person name="Chakraborty S."/>
            <person name="Walawage S.L."/>
            <person name="Vasquez-Gross H.A."/>
            <person name="Cardeno C."/>
            <person name="Famula R."/>
            <person name="Pratt K."/>
            <person name="Kuruganti S."/>
            <person name="Aradhya M.K."/>
            <person name="Leslie C.A."/>
            <person name="Dandekar A.M."/>
            <person name="Salzberg S.L."/>
            <person name="Wegrzyn J.L."/>
            <person name="Langley C.H."/>
            <person name="Neale D.B."/>
        </authorList>
    </citation>
    <scope>NUCLEOTIDE SEQUENCE</scope>
    <source>
        <tissue evidence="1">Leaves</tissue>
    </source>
</reference>
<comment type="caution">
    <text evidence="1">The sequence shown here is derived from an EMBL/GenBank/DDBJ whole genome shotgun (WGS) entry which is preliminary data.</text>
</comment>